<sequence>MNAAAESEEVLRFFWEELQVVDPQRKEVSVERAWPYGRTSVVVLYRYRGSERIGYFRDFSDCGHEDARSLGAALARDISEPLGGARTDVDPVTGIRWAGLAGREFPPVPEG</sequence>
<reference evidence="2" key="1">
    <citation type="journal article" date="2019" name="Int. J. Syst. Evol. Microbiol.">
        <title>The Global Catalogue of Microorganisms (GCM) 10K type strain sequencing project: providing services to taxonomists for standard genome sequencing and annotation.</title>
        <authorList>
            <consortium name="The Broad Institute Genomics Platform"/>
            <consortium name="The Broad Institute Genome Sequencing Center for Infectious Disease"/>
            <person name="Wu L."/>
            <person name="Ma J."/>
        </authorList>
    </citation>
    <scope>NUCLEOTIDE SEQUENCE [LARGE SCALE GENOMIC DNA]</scope>
    <source>
        <strain evidence="2">JCM 10696</strain>
    </source>
</reference>
<organism evidence="1 2">
    <name type="scientific">Actinocorallia libanotica</name>
    <dbReference type="NCBI Taxonomy" id="46162"/>
    <lineage>
        <taxon>Bacteria</taxon>
        <taxon>Bacillati</taxon>
        <taxon>Actinomycetota</taxon>
        <taxon>Actinomycetes</taxon>
        <taxon>Streptosporangiales</taxon>
        <taxon>Thermomonosporaceae</taxon>
        <taxon>Actinocorallia</taxon>
    </lineage>
</organism>
<comment type="caution">
    <text evidence="1">The sequence shown here is derived from an EMBL/GenBank/DDBJ whole genome shotgun (WGS) entry which is preliminary data.</text>
</comment>
<proteinExistence type="predicted"/>
<protein>
    <submittedName>
        <fullName evidence="1">Uncharacterized protein</fullName>
    </submittedName>
</protein>
<accession>A0ABP4BMN5</accession>
<name>A0ABP4BMN5_9ACTN</name>
<dbReference type="EMBL" id="BAAAHH010000011">
    <property type="protein sequence ID" value="GAA0952060.1"/>
    <property type="molecule type" value="Genomic_DNA"/>
</dbReference>
<evidence type="ECO:0000313" key="1">
    <source>
        <dbReference type="EMBL" id="GAA0952060.1"/>
    </source>
</evidence>
<dbReference type="Proteomes" id="UP001500665">
    <property type="component" value="Unassembled WGS sequence"/>
</dbReference>
<dbReference type="RefSeq" id="WP_344241553.1">
    <property type="nucleotide sequence ID" value="NZ_BAAAHH010000011.1"/>
</dbReference>
<evidence type="ECO:0000313" key="2">
    <source>
        <dbReference type="Proteomes" id="UP001500665"/>
    </source>
</evidence>
<gene>
    <name evidence="1" type="ORF">GCM10009550_32400</name>
</gene>
<keyword evidence="2" id="KW-1185">Reference proteome</keyword>